<feature type="region of interest" description="Disordered" evidence="1">
    <location>
        <begin position="65"/>
        <end position="114"/>
    </location>
</feature>
<proteinExistence type="predicted"/>
<feature type="compositionally biased region" description="Polar residues" evidence="1">
    <location>
        <begin position="67"/>
        <end position="93"/>
    </location>
</feature>
<dbReference type="Proteomes" id="UP000275078">
    <property type="component" value="Unassembled WGS sequence"/>
</dbReference>
<dbReference type="Gene3D" id="3.60.130.30">
    <property type="match status" value="1"/>
</dbReference>
<protein>
    <submittedName>
        <fullName evidence="2">Uncharacterized protein</fullName>
    </submittedName>
</protein>
<dbReference type="STRING" id="1160509.A0A3N4HPU2"/>
<accession>A0A3N4HPU2</accession>
<feature type="region of interest" description="Disordered" evidence="1">
    <location>
        <begin position="270"/>
        <end position="297"/>
    </location>
</feature>
<evidence type="ECO:0000256" key="1">
    <source>
        <dbReference type="SAM" id="MobiDB-lite"/>
    </source>
</evidence>
<feature type="region of interest" description="Disordered" evidence="1">
    <location>
        <begin position="135"/>
        <end position="154"/>
    </location>
</feature>
<name>A0A3N4HPU2_ASCIM</name>
<keyword evidence="3" id="KW-1185">Reference proteome</keyword>
<feature type="region of interest" description="Disordered" evidence="1">
    <location>
        <begin position="450"/>
        <end position="470"/>
    </location>
</feature>
<organism evidence="2 3">
    <name type="scientific">Ascobolus immersus RN42</name>
    <dbReference type="NCBI Taxonomy" id="1160509"/>
    <lineage>
        <taxon>Eukaryota</taxon>
        <taxon>Fungi</taxon>
        <taxon>Dikarya</taxon>
        <taxon>Ascomycota</taxon>
        <taxon>Pezizomycotina</taxon>
        <taxon>Pezizomycetes</taxon>
        <taxon>Pezizales</taxon>
        <taxon>Ascobolaceae</taxon>
        <taxon>Ascobolus</taxon>
    </lineage>
</organism>
<gene>
    <name evidence="2" type="ORF">BJ508DRAFT_333673</name>
</gene>
<feature type="compositionally biased region" description="Polar residues" evidence="1">
    <location>
        <begin position="138"/>
        <end position="150"/>
    </location>
</feature>
<evidence type="ECO:0000313" key="3">
    <source>
        <dbReference type="Proteomes" id="UP000275078"/>
    </source>
</evidence>
<dbReference type="EMBL" id="ML119809">
    <property type="protein sequence ID" value="RPA73840.1"/>
    <property type="molecule type" value="Genomic_DNA"/>
</dbReference>
<evidence type="ECO:0000313" key="2">
    <source>
        <dbReference type="EMBL" id="RPA73840.1"/>
    </source>
</evidence>
<reference evidence="2 3" key="1">
    <citation type="journal article" date="2018" name="Nat. Ecol. Evol.">
        <title>Pezizomycetes genomes reveal the molecular basis of ectomycorrhizal truffle lifestyle.</title>
        <authorList>
            <person name="Murat C."/>
            <person name="Payen T."/>
            <person name="Noel B."/>
            <person name="Kuo A."/>
            <person name="Morin E."/>
            <person name="Chen J."/>
            <person name="Kohler A."/>
            <person name="Krizsan K."/>
            <person name="Balestrini R."/>
            <person name="Da Silva C."/>
            <person name="Montanini B."/>
            <person name="Hainaut M."/>
            <person name="Levati E."/>
            <person name="Barry K.W."/>
            <person name="Belfiori B."/>
            <person name="Cichocki N."/>
            <person name="Clum A."/>
            <person name="Dockter R.B."/>
            <person name="Fauchery L."/>
            <person name="Guy J."/>
            <person name="Iotti M."/>
            <person name="Le Tacon F."/>
            <person name="Lindquist E.A."/>
            <person name="Lipzen A."/>
            <person name="Malagnac F."/>
            <person name="Mello A."/>
            <person name="Molinier V."/>
            <person name="Miyauchi S."/>
            <person name="Poulain J."/>
            <person name="Riccioni C."/>
            <person name="Rubini A."/>
            <person name="Sitrit Y."/>
            <person name="Splivallo R."/>
            <person name="Traeger S."/>
            <person name="Wang M."/>
            <person name="Zifcakova L."/>
            <person name="Wipf D."/>
            <person name="Zambonelli A."/>
            <person name="Paolocci F."/>
            <person name="Nowrousian M."/>
            <person name="Ottonello S."/>
            <person name="Baldrian P."/>
            <person name="Spatafora J.W."/>
            <person name="Henrissat B."/>
            <person name="Nagy L.G."/>
            <person name="Aury J.M."/>
            <person name="Wincker P."/>
            <person name="Grigoriev I.V."/>
            <person name="Bonfante P."/>
            <person name="Martin F.M."/>
        </authorList>
    </citation>
    <scope>NUCLEOTIDE SEQUENCE [LARGE SCALE GENOMIC DNA]</scope>
    <source>
        <strain evidence="2 3">RN42</strain>
    </source>
</reference>
<dbReference type="OrthoDB" id="5414467at2759"/>
<sequence length="738" mass="81337">MAAGERELSRVTYTNNLHVFGYGDMVTLDIVNISDPMLPGTERAEKMPNLVAPDLVGEEKVQHDRQITSFHGQKSSTQSYLSAPMQSMSPDTAPSTPIPPSLSSTLGPVLNESPMGSGATLHLVSIPVVPVNNSPNSHKTSVHTSDSNVVSPLEVSRPGVTSATHTMKSAPAVDAMPIPTGWVSSGLRVATAACAHDVPATPVLLFEGNTSGITEIRGAGTVGNPVIIEDDNVITSTLQSTGTGTIIDPIIIDGIKNGCSKKRPIIIYDSDEDGDKKRKKKNNVGNDLCENRSGRPRRLPSRATIKASIASTISIPALNTSVSARLGSAIDRVKSKETTVRNNFVLSRQLSGAADRLLLDYDIASVDIHAYRAHISGGVHAFTTLNTPSTIANPFRRVVFHRAKEWMLEKSNAIIDNCPLSYLELRDHTRSRVQMKEGDRLWNADHPIKVLKPDPSRNHSNRAANNQVYPSLPPGDNRSLFIVASDGVIIGYRFRIPDNLIDTLEQADSLLPQKTKKKGRRGDFAHRHYAVWGLHMRILQLSTELRKDLGKGAEEWLEANSNLFQFVTEKMRVGFPEQYTKTQRFKDDCRKSGYPLPVAGNWHGVAINQRMDNKGGDSHVDWNDSKTIFNCVIPYGRFQDGNIYLPGANVEIEARRTDCFMFFGRVCEHEVLPVTHGQRNVLDLFCHSLTFKRQNEAMATLGVQGRRKGRKVRDSFVRREAAVGKDQARIRRAKRCGG</sequence>
<dbReference type="AlphaFoldDB" id="A0A3N4HPU2"/>